<proteinExistence type="predicted"/>
<comment type="caution">
    <text evidence="1">The sequence shown here is derived from an EMBL/GenBank/DDBJ whole genome shotgun (WGS) entry which is preliminary data.</text>
</comment>
<sequence>MATDTERRLEALENLLLVGVGAAGATASGRQLASQLARGTVRQAVGVAGRVARPILGSPLGRATILGNLANQMAIVAEEA</sequence>
<accession>X1B7D9</accession>
<evidence type="ECO:0000313" key="1">
    <source>
        <dbReference type="EMBL" id="GAG90990.1"/>
    </source>
</evidence>
<name>X1B7D9_9ZZZZ</name>
<protein>
    <submittedName>
        <fullName evidence="1">Uncharacterized protein</fullName>
    </submittedName>
</protein>
<feature type="non-terminal residue" evidence="1">
    <location>
        <position position="80"/>
    </location>
</feature>
<reference evidence="1" key="1">
    <citation type="journal article" date="2014" name="Front. Microbiol.">
        <title>High frequency of phylogenetically diverse reductive dehalogenase-homologous genes in deep subseafloor sedimentary metagenomes.</title>
        <authorList>
            <person name="Kawai M."/>
            <person name="Futagami T."/>
            <person name="Toyoda A."/>
            <person name="Takaki Y."/>
            <person name="Nishi S."/>
            <person name="Hori S."/>
            <person name="Arai W."/>
            <person name="Tsubouchi T."/>
            <person name="Morono Y."/>
            <person name="Uchiyama I."/>
            <person name="Ito T."/>
            <person name="Fujiyama A."/>
            <person name="Inagaki F."/>
            <person name="Takami H."/>
        </authorList>
    </citation>
    <scope>NUCLEOTIDE SEQUENCE</scope>
    <source>
        <strain evidence="1">Expedition CK06-06</strain>
    </source>
</reference>
<gene>
    <name evidence="1" type="ORF">S01H4_50292</name>
</gene>
<dbReference type="AlphaFoldDB" id="X1B7D9"/>
<organism evidence="1">
    <name type="scientific">marine sediment metagenome</name>
    <dbReference type="NCBI Taxonomy" id="412755"/>
    <lineage>
        <taxon>unclassified sequences</taxon>
        <taxon>metagenomes</taxon>
        <taxon>ecological metagenomes</taxon>
    </lineage>
</organism>
<dbReference type="EMBL" id="BART01028540">
    <property type="protein sequence ID" value="GAG90990.1"/>
    <property type="molecule type" value="Genomic_DNA"/>
</dbReference>